<dbReference type="Proteomes" id="UP001607303">
    <property type="component" value="Unassembled WGS sequence"/>
</dbReference>
<dbReference type="EMBL" id="JAYRBN010000110">
    <property type="protein sequence ID" value="KAL2725839.1"/>
    <property type="molecule type" value="Genomic_DNA"/>
</dbReference>
<reference evidence="2 3" key="1">
    <citation type="journal article" date="2024" name="Ann. Entomol. Soc. Am.">
        <title>Genomic analyses of the southern and eastern yellowjacket wasps (Hymenoptera: Vespidae) reveal evolutionary signatures of social life.</title>
        <authorList>
            <person name="Catto M.A."/>
            <person name="Caine P.B."/>
            <person name="Orr S.E."/>
            <person name="Hunt B.G."/>
            <person name="Goodisman M.A.D."/>
        </authorList>
    </citation>
    <scope>NUCLEOTIDE SEQUENCE [LARGE SCALE GENOMIC DNA]</scope>
    <source>
        <strain evidence="2">232</strain>
        <tissue evidence="2">Head and thorax</tissue>
    </source>
</reference>
<gene>
    <name evidence="2" type="ORF">V1477_018277</name>
</gene>
<protein>
    <submittedName>
        <fullName evidence="2">Uncharacterized protein</fullName>
    </submittedName>
</protein>
<proteinExistence type="predicted"/>
<dbReference type="AlphaFoldDB" id="A0ABD2AYZ8"/>
<feature type="compositionally biased region" description="Gly residues" evidence="1">
    <location>
        <begin position="42"/>
        <end position="62"/>
    </location>
</feature>
<feature type="region of interest" description="Disordered" evidence="1">
    <location>
        <begin position="36"/>
        <end position="67"/>
    </location>
</feature>
<organism evidence="2 3">
    <name type="scientific">Vespula maculifrons</name>
    <name type="common">Eastern yellow jacket</name>
    <name type="synonym">Wasp</name>
    <dbReference type="NCBI Taxonomy" id="7453"/>
    <lineage>
        <taxon>Eukaryota</taxon>
        <taxon>Metazoa</taxon>
        <taxon>Ecdysozoa</taxon>
        <taxon>Arthropoda</taxon>
        <taxon>Hexapoda</taxon>
        <taxon>Insecta</taxon>
        <taxon>Pterygota</taxon>
        <taxon>Neoptera</taxon>
        <taxon>Endopterygota</taxon>
        <taxon>Hymenoptera</taxon>
        <taxon>Apocrita</taxon>
        <taxon>Aculeata</taxon>
        <taxon>Vespoidea</taxon>
        <taxon>Vespidae</taxon>
        <taxon>Vespinae</taxon>
        <taxon>Vespula</taxon>
    </lineage>
</organism>
<evidence type="ECO:0000313" key="2">
    <source>
        <dbReference type="EMBL" id="KAL2725839.1"/>
    </source>
</evidence>
<sequence length="89" mass="9051">MHLTALEALRHSSPRLCPANLPPLFRSKWLAAADGIGNVDSDGGGSGDGDGGGGDGGGGGVAGKAPLSERRQHISNFEEIANSWKQQGN</sequence>
<keyword evidence="3" id="KW-1185">Reference proteome</keyword>
<accession>A0ABD2AYZ8</accession>
<comment type="caution">
    <text evidence="2">The sequence shown here is derived from an EMBL/GenBank/DDBJ whole genome shotgun (WGS) entry which is preliminary data.</text>
</comment>
<name>A0ABD2AYZ8_VESMC</name>
<evidence type="ECO:0000256" key="1">
    <source>
        <dbReference type="SAM" id="MobiDB-lite"/>
    </source>
</evidence>
<evidence type="ECO:0000313" key="3">
    <source>
        <dbReference type="Proteomes" id="UP001607303"/>
    </source>
</evidence>